<dbReference type="Pfam" id="PF22590">
    <property type="entry name" value="Cas3-like_C_2"/>
    <property type="match status" value="1"/>
</dbReference>
<evidence type="ECO:0000256" key="3">
    <source>
        <dbReference type="ARBA" id="ARBA00022806"/>
    </source>
</evidence>
<evidence type="ECO:0000313" key="9">
    <source>
        <dbReference type="Proteomes" id="UP000251995"/>
    </source>
</evidence>
<dbReference type="GO" id="GO:0051607">
    <property type="term" value="P:defense response to virus"/>
    <property type="evidence" value="ECO:0007669"/>
    <property type="project" value="UniProtKB-KW"/>
</dbReference>
<dbReference type="KEGG" id="acij:JS278_01138"/>
<feature type="region of interest" description="Disordered" evidence="6">
    <location>
        <begin position="912"/>
        <end position="940"/>
    </location>
</feature>
<sequence length="1242" mass="133560">MTTSSGFPTFSEFFAAVHGFEPHAWQADLARSVQETGQWPWTLAVPTGLGKTSAIDVAVYELARQCHEDSRRTAPQRIFHVVDRRRIIDSTAAHAAHLAACINDPTTDVLRAVHDSLAPLRSAGNELVVTVSSIHGERPDDRVWMQATGCSVISLTSHQYVSRLLLRGYGVSPGTRSIAAGLCGIDALVLFDEPHLSSQSIHTILRVQELQARAPEDLGVPPLQMALLGATVPPALADLQGSDRGRLAIDSASERGHAAVERLAARRTAFVQWVKPTDGEIRNALVAAAKEAWKRNARRVIVFANTVEIAQAVYSGLARRRKAGASPLMLLTSHFRPFDRTGLDSELLEGPCTVVATQTLEVGVDVTFDELITEAPSWASLKQRLGRLNRDGTSNEHGRATVVAGWNDASAEAVVRKGSAAVYGERTVGAATRLLHSQDDLTARQGIDMGFDGLRAIEMSDLFDAEALEAEPARIGTLTSSHLPLLAQTRPVPDPDIPVDALISGPDTEHAREIAVAWRDELSVFDDPSSPRVDPSEYVTIRRDLFDVFLRSLQWNPLGGSDREQIRIWDPRQERWAIPGSRFEASEASQIILSSSLGGYTPELGWTGARNDAGGLDISTDALIRMLTASAGGPVSSSADLVITHSLWLRLTDDGDARRIEGVDTNGLSDVLATLGSRSSGGADDDETLEALEDAAQDLAENVAEYCGLDINSDRLQILQSSNQAVVVRFAQDIKARTSEEQTLDLHRRQVAAWADADATAVGLPQPIIDMLLEAGLCHDDGKLRPEWQAYIGADDVPLARSSRRRAAQVEAARWKACGLEDGWRHEADSVRRLETAPSLLGHLVGSHHGWYRPILPPVRTSGGGIPEYPRVLGHADQFAELNTRFGVWGLSYLEAVLRLADWNAAAKAEECRPRDISGSSHKSDPAIHGPLGGHPEVRRLDGLRTHPLTGWHAATGLLIAAHIADPAATIHWEPFGGPGAAPIIPVLTTTAPLDELVSQILHDPQWNKAQALATSHGLSNMGFGVKYQKLEPAACLHGLLLDADDAEVGLAAGVASDLAATETKGAIPMPIVPFANMASYPSVALKMVAGNNTPSHSDIHDVCAALLSEAKGFSDEKCDGGMDRPEAVKPGINGLGSPETRQTRSVLAPLAMYGIGLLGSGPVRGLGVTRSGKLVLPLPTTPVTLNELRAMTYVGAVHPRWPWAVDGLDWVYSAEKKKVPAAGDKVFQWLGGPRSRRASEV</sequence>
<organism evidence="8 9">
    <name type="scientific">Acidipropionibacterium virtanenii</name>
    <dbReference type="NCBI Taxonomy" id="2057246"/>
    <lineage>
        <taxon>Bacteria</taxon>
        <taxon>Bacillati</taxon>
        <taxon>Actinomycetota</taxon>
        <taxon>Actinomycetes</taxon>
        <taxon>Propionibacteriales</taxon>
        <taxon>Propionibacteriaceae</taxon>
        <taxon>Acidipropionibacterium</taxon>
    </lineage>
</organism>
<dbReference type="OrthoDB" id="9810236at2"/>
<keyword evidence="9" id="KW-1185">Reference proteome</keyword>
<evidence type="ECO:0000256" key="1">
    <source>
        <dbReference type="ARBA" id="ARBA00022741"/>
    </source>
</evidence>
<evidence type="ECO:0000256" key="5">
    <source>
        <dbReference type="ARBA" id="ARBA00023118"/>
    </source>
</evidence>
<keyword evidence="3" id="KW-0347">Helicase</keyword>
<dbReference type="InterPro" id="IPR006483">
    <property type="entry name" value="CRISPR-assoc_Cas3_HD"/>
</dbReference>
<keyword evidence="1" id="KW-0547">Nucleotide-binding</keyword>
<keyword evidence="4" id="KW-0067">ATP-binding</keyword>
<feature type="compositionally biased region" description="Basic and acidic residues" evidence="6">
    <location>
        <begin position="912"/>
        <end position="926"/>
    </location>
</feature>
<feature type="domain" description="HD Cas3-type" evidence="7">
    <location>
        <begin position="737"/>
        <end position="904"/>
    </location>
</feature>
<dbReference type="GO" id="GO:0004386">
    <property type="term" value="F:helicase activity"/>
    <property type="evidence" value="ECO:0007669"/>
    <property type="project" value="UniProtKB-KW"/>
</dbReference>
<evidence type="ECO:0000313" key="8">
    <source>
        <dbReference type="EMBL" id="AXE38318.1"/>
    </source>
</evidence>
<dbReference type="InterPro" id="IPR027417">
    <property type="entry name" value="P-loop_NTPase"/>
</dbReference>
<dbReference type="AlphaFoldDB" id="A0A344USS0"/>
<dbReference type="InterPro" id="IPR054712">
    <property type="entry name" value="Cas3-like_dom"/>
</dbReference>
<dbReference type="RefSeq" id="WP_114044344.1">
    <property type="nucleotide sequence ID" value="NZ_CP025198.1"/>
</dbReference>
<dbReference type="Gene3D" id="3.40.50.300">
    <property type="entry name" value="P-loop containing nucleotide triphosphate hydrolases"/>
    <property type="match status" value="2"/>
</dbReference>
<dbReference type="SUPFAM" id="SSF52540">
    <property type="entry name" value="P-loop containing nucleoside triphosphate hydrolases"/>
    <property type="match status" value="1"/>
</dbReference>
<proteinExistence type="predicted"/>
<evidence type="ECO:0000256" key="4">
    <source>
        <dbReference type="ARBA" id="ARBA00022840"/>
    </source>
</evidence>
<evidence type="ECO:0000256" key="2">
    <source>
        <dbReference type="ARBA" id="ARBA00022801"/>
    </source>
</evidence>
<dbReference type="EMBL" id="CP025198">
    <property type="protein sequence ID" value="AXE38318.1"/>
    <property type="molecule type" value="Genomic_DNA"/>
</dbReference>
<reference evidence="8 9" key="1">
    <citation type="submission" date="2017-12" db="EMBL/GenBank/DDBJ databases">
        <title>The whole genome sequence of the Acidipropionibacterium virtanenii sp. nov. type strain JS278.</title>
        <authorList>
            <person name="Laine P."/>
            <person name="Deptula P."/>
            <person name="Varmanen P."/>
            <person name="Auvinen P."/>
        </authorList>
    </citation>
    <scope>NUCLEOTIDE SEQUENCE [LARGE SCALE GENOMIC DNA]</scope>
    <source>
        <strain evidence="8 9">JS278</strain>
    </source>
</reference>
<keyword evidence="2" id="KW-0378">Hydrolase</keyword>
<dbReference type="Proteomes" id="UP000251995">
    <property type="component" value="Chromosome"/>
</dbReference>
<name>A0A344USS0_9ACTN</name>
<keyword evidence="5" id="KW-0051">Antiviral defense</keyword>
<dbReference type="PROSITE" id="PS51643">
    <property type="entry name" value="HD_CAS3"/>
    <property type="match status" value="1"/>
</dbReference>
<evidence type="ECO:0000256" key="6">
    <source>
        <dbReference type="SAM" id="MobiDB-lite"/>
    </source>
</evidence>
<accession>A0A344USS0</accession>
<dbReference type="GO" id="GO:0005524">
    <property type="term" value="F:ATP binding"/>
    <property type="evidence" value="ECO:0007669"/>
    <property type="project" value="UniProtKB-KW"/>
</dbReference>
<protein>
    <recommendedName>
        <fullName evidence="7">HD Cas3-type domain-containing protein</fullName>
    </recommendedName>
</protein>
<dbReference type="GO" id="GO:0016787">
    <property type="term" value="F:hydrolase activity"/>
    <property type="evidence" value="ECO:0007669"/>
    <property type="project" value="UniProtKB-KW"/>
</dbReference>
<gene>
    <name evidence="8" type="ORF">JS278_01138</name>
</gene>
<evidence type="ECO:0000259" key="7">
    <source>
        <dbReference type="PROSITE" id="PS51643"/>
    </source>
</evidence>